<dbReference type="Pfam" id="PF04932">
    <property type="entry name" value="Wzy_C"/>
    <property type="match status" value="1"/>
</dbReference>
<evidence type="ECO:0000256" key="3">
    <source>
        <dbReference type="ARBA" id="ARBA00022989"/>
    </source>
</evidence>
<evidence type="ECO:0000256" key="5">
    <source>
        <dbReference type="SAM" id="Phobius"/>
    </source>
</evidence>
<feature type="transmembrane region" description="Helical" evidence="5">
    <location>
        <begin position="74"/>
        <end position="91"/>
    </location>
</feature>
<dbReference type="PROSITE" id="PS51257">
    <property type="entry name" value="PROKAR_LIPOPROTEIN"/>
    <property type="match status" value="1"/>
</dbReference>
<dbReference type="PANTHER" id="PTHR37422">
    <property type="entry name" value="TEICHURONIC ACID BIOSYNTHESIS PROTEIN TUAE"/>
    <property type="match status" value="1"/>
</dbReference>
<dbReference type="InterPro" id="IPR051533">
    <property type="entry name" value="WaaL-like"/>
</dbReference>
<dbReference type="PANTHER" id="PTHR37422:SF13">
    <property type="entry name" value="LIPOPOLYSACCHARIDE BIOSYNTHESIS PROTEIN PA4999-RELATED"/>
    <property type="match status" value="1"/>
</dbReference>
<gene>
    <name evidence="7" type="ORF">EEI45_00125</name>
</gene>
<dbReference type="Proteomes" id="UP000278804">
    <property type="component" value="Chromosome"/>
</dbReference>
<feature type="transmembrane region" description="Helical" evidence="5">
    <location>
        <begin position="215"/>
        <end position="248"/>
    </location>
</feature>
<accession>A0A3Q8S6D0</accession>
<keyword evidence="8" id="KW-1185">Reference proteome</keyword>
<evidence type="ECO:0000259" key="6">
    <source>
        <dbReference type="Pfam" id="PF04932"/>
    </source>
</evidence>
<dbReference type="EMBL" id="CP034234">
    <property type="protein sequence ID" value="AZK43434.1"/>
    <property type="molecule type" value="Genomic_DNA"/>
</dbReference>
<comment type="subcellular location">
    <subcellularLocation>
        <location evidence="1">Membrane</location>
        <topology evidence="1">Multi-pass membrane protein</topology>
    </subcellularLocation>
</comment>
<dbReference type="GO" id="GO:0016874">
    <property type="term" value="F:ligase activity"/>
    <property type="evidence" value="ECO:0007669"/>
    <property type="project" value="UniProtKB-KW"/>
</dbReference>
<sequence>MGTKLTRNIKEIFEKKVFDFLDYPMTILSVYACTYFIYQDFGVRQVLGYAVLSLLLIGIVLKNFSNFSIENLNIFHYTYLFMLIVILLNFIRPDAYHDKESFSYIVIMIITFGFFVFSKINLIDVKKSLSVFLGTSVVFSIIILFFQVFKDLYWSLIYPLLSVTAQELAKRYFFKGYSISFGGVAYTSYIIVFGLIILLSYLIYNDLHAKSKLRLYSIMALLTLTLILLGRRGELLAFLVALIVYYIFRARQGSRLKRASIVVSTIIGIIILIIICLPFLLKIKFLHRYTMTLNALVNGTNMTGGVTSGRIELYNKAYSLFKENLVFGVGWGSFAKHGYLVLGKPAGTTRNVHNIVLQLLAETGLVGFLGIMSPLLFSYYKTSYLLSEINTNESKDYSISVLKILISVSLLLQSFILFASLIDPINFKNIFWILYVILSMINSYVFSNINSTKNLKSKYFA</sequence>
<dbReference type="AlphaFoldDB" id="A0A3Q8S6D0"/>
<feature type="transmembrane region" description="Helical" evidence="5">
    <location>
        <begin position="430"/>
        <end position="449"/>
    </location>
</feature>
<protein>
    <submittedName>
        <fullName evidence="7">O-antigen ligase domain-containing protein</fullName>
    </submittedName>
</protein>
<keyword evidence="3 5" id="KW-1133">Transmembrane helix</keyword>
<name>A0A3Q8S6D0_9FIRM</name>
<feature type="transmembrane region" description="Helical" evidence="5">
    <location>
        <begin position="44"/>
        <end position="62"/>
    </location>
</feature>
<feature type="transmembrane region" description="Helical" evidence="5">
    <location>
        <begin position="181"/>
        <end position="203"/>
    </location>
</feature>
<feature type="transmembrane region" description="Helical" evidence="5">
    <location>
        <begin position="355"/>
        <end position="377"/>
    </location>
</feature>
<organism evidence="7 8">
    <name type="scientific">Erysipelothrix piscisicarius</name>
    <dbReference type="NCBI Taxonomy" id="2485784"/>
    <lineage>
        <taxon>Bacteria</taxon>
        <taxon>Bacillati</taxon>
        <taxon>Bacillota</taxon>
        <taxon>Erysipelotrichia</taxon>
        <taxon>Erysipelotrichales</taxon>
        <taxon>Erysipelotrichaceae</taxon>
        <taxon>Erysipelothrix</taxon>
    </lineage>
</organism>
<evidence type="ECO:0000256" key="4">
    <source>
        <dbReference type="ARBA" id="ARBA00023136"/>
    </source>
</evidence>
<evidence type="ECO:0000256" key="1">
    <source>
        <dbReference type="ARBA" id="ARBA00004141"/>
    </source>
</evidence>
<dbReference type="RefSeq" id="WP_125163660.1">
    <property type="nucleotide sequence ID" value="NZ_CP034234.1"/>
</dbReference>
<feature type="transmembrane region" description="Helical" evidence="5">
    <location>
        <begin position="20"/>
        <end position="38"/>
    </location>
</feature>
<feature type="domain" description="O-antigen ligase-related" evidence="6">
    <location>
        <begin position="219"/>
        <end position="371"/>
    </location>
</feature>
<dbReference type="GO" id="GO:0016020">
    <property type="term" value="C:membrane"/>
    <property type="evidence" value="ECO:0007669"/>
    <property type="project" value="UniProtKB-SubCell"/>
</dbReference>
<evidence type="ECO:0000313" key="7">
    <source>
        <dbReference type="EMBL" id="AZK43434.1"/>
    </source>
</evidence>
<keyword evidence="7" id="KW-0436">Ligase</keyword>
<proteinExistence type="predicted"/>
<evidence type="ECO:0000313" key="8">
    <source>
        <dbReference type="Proteomes" id="UP000278804"/>
    </source>
</evidence>
<reference evidence="7 8" key="1">
    <citation type="journal article" date="2020" name="Int. J. Syst. Evol. Microbiol.">
        <title>Description of Erysipelothrix piscisicarius sp. nov., an emergent fish pathogen, and assessment of virulence using a tiger barb (Puntigrus tetrazona) infection model.</title>
        <authorList>
            <person name="Pomaranski E.K."/>
            <person name="Griffin M.J."/>
            <person name="Camus A.C."/>
            <person name="Armwood A.R."/>
            <person name="Shelley J."/>
            <person name="Waldbieser G.C."/>
            <person name="LaFrentz B.R."/>
            <person name="Garcia J.C."/>
            <person name="Yanong R."/>
            <person name="Soto E."/>
        </authorList>
    </citation>
    <scope>NUCLEOTIDE SEQUENCE [LARGE SCALE GENOMIC DNA]</scope>
    <source>
        <strain evidence="7 8">15TAL0474</strain>
    </source>
</reference>
<keyword evidence="4 5" id="KW-0472">Membrane</keyword>
<feature type="transmembrane region" description="Helical" evidence="5">
    <location>
        <begin position="129"/>
        <end position="146"/>
    </location>
</feature>
<keyword evidence="2 5" id="KW-0812">Transmembrane</keyword>
<feature type="transmembrane region" description="Helical" evidence="5">
    <location>
        <begin position="103"/>
        <end position="122"/>
    </location>
</feature>
<dbReference type="InterPro" id="IPR007016">
    <property type="entry name" value="O-antigen_ligase-rel_domated"/>
</dbReference>
<feature type="transmembrane region" description="Helical" evidence="5">
    <location>
        <begin position="260"/>
        <end position="281"/>
    </location>
</feature>
<evidence type="ECO:0000256" key="2">
    <source>
        <dbReference type="ARBA" id="ARBA00022692"/>
    </source>
</evidence>
<dbReference type="KEGG" id="eri:EEI45_00125"/>
<feature type="transmembrane region" description="Helical" evidence="5">
    <location>
        <begin position="397"/>
        <end position="418"/>
    </location>
</feature>